<keyword evidence="5 8" id="KW-0812">Transmembrane</keyword>
<evidence type="ECO:0000256" key="7">
    <source>
        <dbReference type="ARBA" id="ARBA00023136"/>
    </source>
</evidence>
<evidence type="ECO:0000256" key="1">
    <source>
        <dbReference type="ARBA" id="ARBA00004651"/>
    </source>
</evidence>
<reference evidence="10 11" key="1">
    <citation type="journal article" date="2014" name="Int. J. Syst. Evol. Microbiol.">
        <title>Fulvimonas yonginensis sp. nov., isolated from greenhouse soil, and emended description of the genus Fulvimonas.</title>
        <authorList>
            <person name="Ahn J.H."/>
            <person name="Kim S.J."/>
            <person name="Weon H.Y."/>
            <person name="Hong S.B."/>
            <person name="Seok S.J."/>
            <person name="Kwon S.W."/>
        </authorList>
    </citation>
    <scope>NUCLEOTIDE SEQUENCE [LARGE SCALE GENOMIC DNA]</scope>
    <source>
        <strain evidence="10 11">KACC 16952</strain>
    </source>
</reference>
<keyword evidence="7 8" id="KW-0472">Membrane</keyword>
<keyword evidence="3 10" id="KW-0328">Glycosyltransferase</keyword>
<feature type="transmembrane region" description="Helical" evidence="8">
    <location>
        <begin position="169"/>
        <end position="199"/>
    </location>
</feature>
<dbReference type="Proteomes" id="UP001381174">
    <property type="component" value="Unassembled WGS sequence"/>
</dbReference>
<dbReference type="PANTHER" id="PTHR33908:SF11">
    <property type="entry name" value="MEMBRANE PROTEIN"/>
    <property type="match status" value="1"/>
</dbReference>
<evidence type="ECO:0000313" key="10">
    <source>
        <dbReference type="EMBL" id="MEI7036968.1"/>
    </source>
</evidence>
<gene>
    <name evidence="10" type="ORF">WAT24_09400</name>
</gene>
<accession>A0ABU8JCH6</accession>
<dbReference type="Pfam" id="PF13231">
    <property type="entry name" value="PMT_2"/>
    <property type="match status" value="1"/>
</dbReference>
<evidence type="ECO:0000256" key="4">
    <source>
        <dbReference type="ARBA" id="ARBA00022679"/>
    </source>
</evidence>
<evidence type="ECO:0000313" key="11">
    <source>
        <dbReference type="Proteomes" id="UP001381174"/>
    </source>
</evidence>
<dbReference type="EC" id="2.4.-.-" evidence="10"/>
<evidence type="ECO:0000256" key="2">
    <source>
        <dbReference type="ARBA" id="ARBA00022475"/>
    </source>
</evidence>
<dbReference type="GO" id="GO:0016757">
    <property type="term" value="F:glycosyltransferase activity"/>
    <property type="evidence" value="ECO:0007669"/>
    <property type="project" value="UniProtKB-KW"/>
</dbReference>
<feature type="transmembrane region" description="Helical" evidence="8">
    <location>
        <begin position="211"/>
        <end position="228"/>
    </location>
</feature>
<keyword evidence="2" id="KW-1003">Cell membrane</keyword>
<keyword evidence="4 10" id="KW-0808">Transferase</keyword>
<evidence type="ECO:0000256" key="5">
    <source>
        <dbReference type="ARBA" id="ARBA00022692"/>
    </source>
</evidence>
<evidence type="ECO:0000256" key="3">
    <source>
        <dbReference type="ARBA" id="ARBA00022676"/>
    </source>
</evidence>
<keyword evidence="6 8" id="KW-1133">Transmembrane helix</keyword>
<feature type="transmembrane region" description="Helical" evidence="8">
    <location>
        <begin position="124"/>
        <end position="157"/>
    </location>
</feature>
<feature type="transmembrane region" description="Helical" evidence="8">
    <location>
        <begin position="261"/>
        <end position="278"/>
    </location>
</feature>
<dbReference type="RefSeq" id="WP_336807593.1">
    <property type="nucleotide sequence ID" value="NZ_JBBBNY010000005.1"/>
</dbReference>
<dbReference type="InterPro" id="IPR038731">
    <property type="entry name" value="RgtA/B/C-like"/>
</dbReference>
<feature type="domain" description="Glycosyltransferase RgtA/B/C/D-like" evidence="9">
    <location>
        <begin position="70"/>
        <end position="226"/>
    </location>
</feature>
<feature type="transmembrane region" description="Helical" evidence="8">
    <location>
        <begin position="317"/>
        <end position="336"/>
    </location>
</feature>
<feature type="transmembrane region" description="Helical" evidence="8">
    <location>
        <begin position="348"/>
        <end position="367"/>
    </location>
</feature>
<name>A0ABU8JCH6_9GAMM</name>
<sequence length="542" mass="58863">MGSWQSARAERGEGGSSVAAGLARWRGAFLIAFIALLVLKGIIAATLSPFGDEAFYWLESRHPAWGYSDLPPLTAWLIRFGEAVAGHGLLGMRWPFLLLGSLLPWVVVAFARRAFDARAGWQAGLLCLALPLAGSFGVMAMPDVPLTLAIAVALYALLRAMEQDRRRDWLLLGAALAVAWLTHYRAAMAMLAGLLLLAFAPRGRVQWRRPGLWLALAVAALGLVPLAISNWRQHGAGLAFQLVERNPWRFHADALVQPLEQALACTPLLYVALLWALWRSWRRRGEGAPWDLLAWSALGFLMPYFVLGLFADDERFRAHWPLPGYLPLLAALPVLCRQAGRGWRVATLAGGALGGAGTLLGLAYLALAASGSGVGVLASSKAFPANFVGWRESATQAQALLAREDAVLVADNFMLAAELAFQLDGRRPVYALDSTLNVKHGRAPQLALWRLDEAGLHASHAGAPMLLVVSEVMREREKLAWLGAICGRIEAPRLVARQTLFEGRKRFAYYRGRVPAVPQPPPADPAQCLFWRNAQAAAAASP</sequence>
<organism evidence="10 11">
    <name type="scientific">Fulvimonas yonginensis</name>
    <dbReference type="NCBI Taxonomy" id="1495200"/>
    <lineage>
        <taxon>Bacteria</taxon>
        <taxon>Pseudomonadati</taxon>
        <taxon>Pseudomonadota</taxon>
        <taxon>Gammaproteobacteria</taxon>
        <taxon>Lysobacterales</taxon>
        <taxon>Rhodanobacteraceae</taxon>
        <taxon>Fulvimonas</taxon>
    </lineage>
</organism>
<dbReference type="EMBL" id="JBBBNY010000005">
    <property type="protein sequence ID" value="MEI7036968.1"/>
    <property type="molecule type" value="Genomic_DNA"/>
</dbReference>
<feature type="transmembrane region" description="Helical" evidence="8">
    <location>
        <begin position="28"/>
        <end position="50"/>
    </location>
</feature>
<dbReference type="InterPro" id="IPR050297">
    <property type="entry name" value="LipidA_mod_glycosyltrf_83"/>
</dbReference>
<evidence type="ECO:0000256" key="6">
    <source>
        <dbReference type="ARBA" id="ARBA00022989"/>
    </source>
</evidence>
<keyword evidence="11" id="KW-1185">Reference proteome</keyword>
<dbReference type="PANTHER" id="PTHR33908">
    <property type="entry name" value="MANNOSYLTRANSFERASE YKCB-RELATED"/>
    <property type="match status" value="1"/>
</dbReference>
<evidence type="ECO:0000259" key="9">
    <source>
        <dbReference type="Pfam" id="PF13231"/>
    </source>
</evidence>
<evidence type="ECO:0000256" key="8">
    <source>
        <dbReference type="SAM" id="Phobius"/>
    </source>
</evidence>
<protein>
    <submittedName>
        <fullName evidence="10">Glycosyltransferase family 39 protein</fullName>
        <ecNumber evidence="10">2.4.-.-</ecNumber>
    </submittedName>
</protein>
<feature type="transmembrane region" description="Helical" evidence="8">
    <location>
        <begin position="290"/>
        <end position="311"/>
    </location>
</feature>
<comment type="subcellular location">
    <subcellularLocation>
        <location evidence="1">Cell membrane</location>
        <topology evidence="1">Multi-pass membrane protein</topology>
    </subcellularLocation>
</comment>
<feature type="transmembrane region" description="Helical" evidence="8">
    <location>
        <begin position="94"/>
        <end position="112"/>
    </location>
</feature>
<comment type="caution">
    <text evidence="10">The sequence shown here is derived from an EMBL/GenBank/DDBJ whole genome shotgun (WGS) entry which is preliminary data.</text>
</comment>
<proteinExistence type="predicted"/>